<organism evidence="2">
    <name type="scientific">Anguilla anguilla</name>
    <name type="common">European freshwater eel</name>
    <name type="synonym">Muraena anguilla</name>
    <dbReference type="NCBI Taxonomy" id="7936"/>
    <lineage>
        <taxon>Eukaryota</taxon>
        <taxon>Metazoa</taxon>
        <taxon>Chordata</taxon>
        <taxon>Craniata</taxon>
        <taxon>Vertebrata</taxon>
        <taxon>Euteleostomi</taxon>
        <taxon>Actinopterygii</taxon>
        <taxon>Neopterygii</taxon>
        <taxon>Teleostei</taxon>
        <taxon>Anguilliformes</taxon>
        <taxon>Anguillidae</taxon>
        <taxon>Anguilla</taxon>
    </lineage>
</organism>
<accession>A0A0E9QW96</accession>
<reference evidence="2" key="1">
    <citation type="submission" date="2014-11" db="EMBL/GenBank/DDBJ databases">
        <authorList>
            <person name="Amaro Gonzalez C."/>
        </authorList>
    </citation>
    <scope>NUCLEOTIDE SEQUENCE</scope>
</reference>
<sequence length="32" mass="3454">MSATLKSHTKHLSKWTSPIPCTKTGEQDPVSG</sequence>
<dbReference type="EMBL" id="GBXM01088214">
    <property type="protein sequence ID" value="JAH20363.1"/>
    <property type="molecule type" value="Transcribed_RNA"/>
</dbReference>
<protein>
    <submittedName>
        <fullName evidence="2">Uncharacterized protein</fullName>
    </submittedName>
</protein>
<name>A0A0E9QW96_ANGAN</name>
<proteinExistence type="predicted"/>
<feature type="region of interest" description="Disordered" evidence="1">
    <location>
        <begin position="1"/>
        <end position="32"/>
    </location>
</feature>
<evidence type="ECO:0000256" key="1">
    <source>
        <dbReference type="SAM" id="MobiDB-lite"/>
    </source>
</evidence>
<evidence type="ECO:0000313" key="2">
    <source>
        <dbReference type="EMBL" id="JAH20363.1"/>
    </source>
</evidence>
<dbReference type="AlphaFoldDB" id="A0A0E9QW96"/>
<reference evidence="2" key="2">
    <citation type="journal article" date="2015" name="Fish Shellfish Immunol.">
        <title>Early steps in the European eel (Anguilla anguilla)-Vibrio vulnificus interaction in the gills: Role of the RtxA13 toxin.</title>
        <authorList>
            <person name="Callol A."/>
            <person name="Pajuelo D."/>
            <person name="Ebbesson L."/>
            <person name="Teles M."/>
            <person name="MacKenzie S."/>
            <person name="Amaro C."/>
        </authorList>
    </citation>
    <scope>NUCLEOTIDE SEQUENCE</scope>
</reference>